<keyword evidence="2" id="KW-1185">Reference proteome</keyword>
<dbReference type="PATRIC" id="fig|1028307.3.peg.3611"/>
<gene>
    <name evidence="1" type="ordered locus">EAE_18075</name>
</gene>
<dbReference type="OrthoDB" id="9799097at2"/>
<dbReference type="KEGG" id="eae:EAE_18075"/>
<name>A0A0H3G012_KLEAK</name>
<dbReference type="AlphaFoldDB" id="A0A0H3G012"/>
<protein>
    <submittedName>
        <fullName evidence="1">Uncharacterized protein</fullName>
    </submittedName>
</protein>
<dbReference type="GeneID" id="93311806"/>
<accession>A0A0H3G012</accession>
<dbReference type="HOGENOM" id="CLU_1406833_0_0_6"/>
<dbReference type="Proteomes" id="UP000008881">
    <property type="component" value="Chromosome"/>
</dbReference>
<evidence type="ECO:0000313" key="2">
    <source>
        <dbReference type="Proteomes" id="UP000008881"/>
    </source>
</evidence>
<organism evidence="1 2">
    <name type="scientific">Klebsiella aerogenes (strain ATCC 13048 / DSM 30053 / CCUG 1429 / JCM 1235 / KCTC 2190 / NBRC 13534 / NCIMB 10102 / NCTC 10006 / CDC 819-56)</name>
    <name type="common">Enterobacter aerogenes</name>
    <dbReference type="NCBI Taxonomy" id="1028307"/>
    <lineage>
        <taxon>Bacteria</taxon>
        <taxon>Pseudomonadati</taxon>
        <taxon>Pseudomonadota</taxon>
        <taxon>Gammaproteobacteria</taxon>
        <taxon>Enterobacterales</taxon>
        <taxon>Enterobacteriaceae</taxon>
        <taxon>Klebsiella/Raoultella group</taxon>
        <taxon>Klebsiella</taxon>
    </lineage>
</organism>
<proteinExistence type="predicted"/>
<evidence type="ECO:0000313" key="1">
    <source>
        <dbReference type="EMBL" id="AEG98524.1"/>
    </source>
</evidence>
<dbReference type="RefSeq" id="WP_015705254.1">
    <property type="nucleotide sequence ID" value="NC_015663.1"/>
</dbReference>
<dbReference type="EMBL" id="CP002824">
    <property type="protein sequence ID" value="AEG98524.1"/>
    <property type="molecule type" value="Genomic_DNA"/>
</dbReference>
<reference evidence="1 2" key="1">
    <citation type="journal article" date="2012" name="J. Bacteriol.">
        <title>Complete genome sequence of Enterobacter aerogenes KCTC 2190.</title>
        <authorList>
            <person name="Shin S.H."/>
            <person name="Kim S."/>
            <person name="Kim J.Y."/>
            <person name="Lee S."/>
            <person name="Um Y."/>
            <person name="Oh M.K."/>
            <person name="Kim Y.R."/>
            <person name="Lee J."/>
            <person name="Yang K.S."/>
        </authorList>
    </citation>
    <scope>NUCLEOTIDE SEQUENCE [LARGE SCALE GENOMIC DNA]</scope>
    <source>
        <strain evidence="1 2">KCTC 2190</strain>
    </source>
</reference>
<sequence>MTKPVYLHTDNDVEILKTFDMVLSHMQAIADPYQWKWVITGWHSILQNAMVLALCQGNDFLVYLFDGKASTRAIYEQIYNDDFSNIDKLQLPSFMTLYRATRENSGFAPSEDCAVAVDKLHQLRNDFIHYHPRGWSLQVDGLPQWILASGELLDHFLASGEVVRWYGEDDEMAFREKYAEFQDRLHGVMSVYS</sequence>